<dbReference type="AlphaFoldDB" id="A0A177WR86"/>
<name>A0A177WR86_BATDL</name>
<proteinExistence type="predicted"/>
<organism evidence="1 2">
    <name type="scientific">Batrachochytrium dendrobatidis (strain JEL423)</name>
    <dbReference type="NCBI Taxonomy" id="403673"/>
    <lineage>
        <taxon>Eukaryota</taxon>
        <taxon>Fungi</taxon>
        <taxon>Fungi incertae sedis</taxon>
        <taxon>Chytridiomycota</taxon>
        <taxon>Chytridiomycota incertae sedis</taxon>
        <taxon>Chytridiomycetes</taxon>
        <taxon>Rhizophydiales</taxon>
        <taxon>Rhizophydiales incertae sedis</taxon>
        <taxon>Batrachochytrium</taxon>
    </lineage>
</organism>
<protein>
    <submittedName>
        <fullName evidence="1">Uncharacterized protein</fullName>
    </submittedName>
</protein>
<dbReference type="Proteomes" id="UP000077115">
    <property type="component" value="Unassembled WGS sequence"/>
</dbReference>
<dbReference type="VEuPathDB" id="FungiDB:BDEG_25660"/>
<accession>A0A177WR86</accession>
<sequence>MVTIGVSVMSIEGGVTKDVGQYIQIGPWTRARDVIQIALEKILGSGEMTSQYALYESEFFRPVAEPTSQTHALGRRRSQDVVQRRIIRALEPDEIPLVVLAGWQLSPPMAATYSFFIKPIDQGATTFGTLRDEQCRSLPMDRLRKRLATIAQDEVFAEEDLWARHAALKDAISIRIQQFQTKQ</sequence>
<dbReference type="OrthoDB" id="10301398at2759"/>
<reference evidence="1 2" key="1">
    <citation type="submission" date="2006-10" db="EMBL/GenBank/DDBJ databases">
        <title>The Genome Sequence of Batrachochytrium dendrobatidis JEL423.</title>
        <authorList>
            <consortium name="The Broad Institute Genome Sequencing Platform"/>
            <person name="Birren B."/>
            <person name="Lander E."/>
            <person name="Galagan J."/>
            <person name="Cuomo C."/>
            <person name="Devon K."/>
            <person name="Jaffe D."/>
            <person name="Butler J."/>
            <person name="Alvarez P."/>
            <person name="Gnerre S."/>
            <person name="Grabherr M."/>
            <person name="Kleber M."/>
            <person name="Mauceli E."/>
            <person name="Brockman W."/>
            <person name="Young S."/>
            <person name="LaButti K."/>
            <person name="Sykes S."/>
            <person name="DeCaprio D."/>
            <person name="Crawford M."/>
            <person name="Koehrsen M."/>
            <person name="Engels R."/>
            <person name="Montgomery P."/>
            <person name="Pearson M."/>
            <person name="Howarth C."/>
            <person name="Larson L."/>
            <person name="White J."/>
            <person name="O'Leary S."/>
            <person name="Kodira C."/>
            <person name="Zeng Q."/>
            <person name="Yandava C."/>
            <person name="Alvarado L."/>
            <person name="Longcore J."/>
            <person name="James T."/>
        </authorList>
    </citation>
    <scope>NUCLEOTIDE SEQUENCE [LARGE SCALE GENOMIC DNA]</scope>
    <source>
        <strain evidence="1 2">JEL423</strain>
    </source>
</reference>
<evidence type="ECO:0000313" key="2">
    <source>
        <dbReference type="Proteomes" id="UP000077115"/>
    </source>
</evidence>
<evidence type="ECO:0000313" key="1">
    <source>
        <dbReference type="EMBL" id="OAJ42165.1"/>
    </source>
</evidence>
<reference evidence="1 2" key="2">
    <citation type="submission" date="2016-05" db="EMBL/GenBank/DDBJ databases">
        <title>Lineage-specific infection strategies underlie the spectrum of fungal disease in amphibians.</title>
        <authorList>
            <person name="Cuomo C.A."/>
            <person name="Farrer R.A."/>
            <person name="James T."/>
            <person name="Longcore J."/>
            <person name="Birren B."/>
        </authorList>
    </citation>
    <scope>NUCLEOTIDE SEQUENCE [LARGE SCALE GENOMIC DNA]</scope>
    <source>
        <strain evidence="1 2">JEL423</strain>
    </source>
</reference>
<dbReference type="EMBL" id="DS022307">
    <property type="protein sequence ID" value="OAJ42165.1"/>
    <property type="molecule type" value="Genomic_DNA"/>
</dbReference>
<gene>
    <name evidence="1" type="ORF">BDEG_25660</name>
</gene>